<proteinExistence type="predicted"/>
<accession>A0A7E4W2D9</accession>
<dbReference type="Proteomes" id="UP000492821">
    <property type="component" value="Unassembled WGS sequence"/>
</dbReference>
<keyword evidence="1" id="KW-1185">Reference proteome</keyword>
<name>A0A7E4W2D9_PANRE</name>
<reference evidence="2" key="2">
    <citation type="submission" date="2020-10" db="UniProtKB">
        <authorList>
            <consortium name="WormBaseParasite"/>
        </authorList>
    </citation>
    <scope>IDENTIFICATION</scope>
</reference>
<dbReference type="AlphaFoldDB" id="A0A7E4W2D9"/>
<evidence type="ECO:0000313" key="1">
    <source>
        <dbReference type="Proteomes" id="UP000492821"/>
    </source>
</evidence>
<reference evidence="1" key="1">
    <citation type="journal article" date="2013" name="Genetics">
        <title>The draft genome and transcriptome of Panagrellus redivivus are shaped by the harsh demands of a free-living lifestyle.</title>
        <authorList>
            <person name="Srinivasan J."/>
            <person name="Dillman A.R."/>
            <person name="Macchietto M.G."/>
            <person name="Heikkinen L."/>
            <person name="Lakso M."/>
            <person name="Fracchia K.M."/>
            <person name="Antoshechkin I."/>
            <person name="Mortazavi A."/>
            <person name="Wong G."/>
            <person name="Sternberg P.W."/>
        </authorList>
    </citation>
    <scope>NUCLEOTIDE SEQUENCE [LARGE SCALE GENOMIC DNA]</scope>
    <source>
        <strain evidence="1">MT8872</strain>
    </source>
</reference>
<protein>
    <submittedName>
        <fullName evidence="2">RGS domain-containing protein</fullName>
    </submittedName>
</protein>
<dbReference type="WBParaSite" id="Pan_g6123.t1">
    <property type="protein sequence ID" value="Pan_g6123.t1"/>
    <property type="gene ID" value="Pan_g6123"/>
</dbReference>
<evidence type="ECO:0000313" key="2">
    <source>
        <dbReference type="WBParaSite" id="Pan_g6123.t1"/>
    </source>
</evidence>
<sequence>MPISQLKHHLLVELVEEIFEWHFDMTPFYDCAGDEDEYFINSSDSEDYEEHPIYAPEHKDTHQVVYADLLIQFALSGDIAFRAFVKFIRNSLTVRFRKKEVYLHHNDRTLALESEHDAGMNPFFKFARKASFYKLEMKNTAKQTAPLVQTMNKFTEYKTKHFPSLKVSPSTSVHNRDNSQRQL</sequence>
<organism evidence="1 2">
    <name type="scientific">Panagrellus redivivus</name>
    <name type="common">Microworm</name>
    <dbReference type="NCBI Taxonomy" id="6233"/>
    <lineage>
        <taxon>Eukaryota</taxon>
        <taxon>Metazoa</taxon>
        <taxon>Ecdysozoa</taxon>
        <taxon>Nematoda</taxon>
        <taxon>Chromadorea</taxon>
        <taxon>Rhabditida</taxon>
        <taxon>Tylenchina</taxon>
        <taxon>Panagrolaimomorpha</taxon>
        <taxon>Panagrolaimoidea</taxon>
        <taxon>Panagrolaimidae</taxon>
        <taxon>Panagrellus</taxon>
    </lineage>
</organism>